<keyword evidence="2" id="KW-0812">Transmembrane</keyword>
<keyword evidence="4" id="KW-0472">Membrane</keyword>
<comment type="caution">
    <text evidence="6">The sequence shown here is derived from an EMBL/GenBank/DDBJ whole genome shotgun (WGS) entry which is preliminary data.</text>
</comment>
<evidence type="ECO:0000313" key="6">
    <source>
        <dbReference type="EMBL" id="MCW7754119.1"/>
    </source>
</evidence>
<comment type="subcellular location">
    <subcellularLocation>
        <location evidence="1">Endomembrane system</location>
        <topology evidence="1">Multi-pass membrane protein</topology>
    </subcellularLocation>
</comment>
<name>A0ABT3N9H6_9BACT</name>
<protein>
    <submittedName>
        <fullName evidence="6">DUF1232 domain-containing protein</fullName>
    </submittedName>
</protein>
<sequence length="152" mass="16961">MKAPDQEKQDDFYRKIRMKVKAWAESGKGKQSRWSEYILLAPDMFYLLCKLVVDPDVPAGEKAKLAFAIAYFISPVDLLPEAILGPVGYLDDIILATYALNSVVSRTPEHVVRRHWAGDGDILEVMQRVLAVADEMIGAGLIRKIKALMAGK</sequence>
<keyword evidence="7" id="KW-1185">Reference proteome</keyword>
<evidence type="ECO:0000256" key="4">
    <source>
        <dbReference type="ARBA" id="ARBA00023136"/>
    </source>
</evidence>
<dbReference type="Pfam" id="PF06803">
    <property type="entry name" value="DUF1232"/>
    <property type="match status" value="1"/>
</dbReference>
<feature type="domain" description="DUF1232" evidence="5">
    <location>
        <begin position="62"/>
        <end position="97"/>
    </location>
</feature>
<evidence type="ECO:0000259" key="5">
    <source>
        <dbReference type="Pfam" id="PF06803"/>
    </source>
</evidence>
<evidence type="ECO:0000256" key="2">
    <source>
        <dbReference type="ARBA" id="ARBA00022692"/>
    </source>
</evidence>
<dbReference type="RefSeq" id="WP_265425039.1">
    <property type="nucleotide sequence ID" value="NZ_JAPFPW010000009.1"/>
</dbReference>
<dbReference type="Proteomes" id="UP001209681">
    <property type="component" value="Unassembled WGS sequence"/>
</dbReference>
<evidence type="ECO:0000313" key="7">
    <source>
        <dbReference type="Proteomes" id="UP001209681"/>
    </source>
</evidence>
<evidence type="ECO:0000256" key="1">
    <source>
        <dbReference type="ARBA" id="ARBA00004127"/>
    </source>
</evidence>
<dbReference type="EMBL" id="JAPFPW010000009">
    <property type="protein sequence ID" value="MCW7754119.1"/>
    <property type="molecule type" value="Genomic_DNA"/>
</dbReference>
<evidence type="ECO:0000256" key="3">
    <source>
        <dbReference type="ARBA" id="ARBA00022989"/>
    </source>
</evidence>
<keyword evidence="3" id="KW-1133">Transmembrane helix</keyword>
<accession>A0ABT3N9H6</accession>
<gene>
    <name evidence="6" type="ORF">OOT00_08975</name>
</gene>
<dbReference type="InterPro" id="IPR010652">
    <property type="entry name" value="DUF1232"/>
</dbReference>
<reference evidence="6 7" key="1">
    <citation type="submission" date="2022-11" db="EMBL/GenBank/DDBJ databases">
        <title>Desulfobotulus tamanensis H1 sp. nov. - anaerobic, alkaliphilic, sulphate reducing bacterium isolated from terrestrial mud volcano.</title>
        <authorList>
            <person name="Frolova A."/>
            <person name="Merkel A.Y."/>
            <person name="Slobodkin A.I."/>
        </authorList>
    </citation>
    <scope>NUCLEOTIDE SEQUENCE [LARGE SCALE GENOMIC DNA]</scope>
    <source>
        <strain evidence="6 7">H1</strain>
    </source>
</reference>
<proteinExistence type="predicted"/>
<organism evidence="6 7">
    <name type="scientific">Desulfobotulus pelophilus</name>
    <dbReference type="NCBI Taxonomy" id="2823377"/>
    <lineage>
        <taxon>Bacteria</taxon>
        <taxon>Pseudomonadati</taxon>
        <taxon>Thermodesulfobacteriota</taxon>
        <taxon>Desulfobacteria</taxon>
        <taxon>Desulfobacterales</taxon>
        <taxon>Desulfobacteraceae</taxon>
        <taxon>Desulfobotulus</taxon>
    </lineage>
</organism>